<dbReference type="AlphaFoldDB" id="A0A382ZJU0"/>
<accession>A0A382ZJU0</accession>
<feature type="non-terminal residue" evidence="1">
    <location>
        <position position="90"/>
    </location>
</feature>
<reference evidence="1" key="1">
    <citation type="submission" date="2018-05" db="EMBL/GenBank/DDBJ databases">
        <authorList>
            <person name="Lanie J.A."/>
            <person name="Ng W.-L."/>
            <person name="Kazmierczak K.M."/>
            <person name="Andrzejewski T.M."/>
            <person name="Davidsen T.M."/>
            <person name="Wayne K.J."/>
            <person name="Tettelin H."/>
            <person name="Glass J.I."/>
            <person name="Rusch D."/>
            <person name="Podicherti R."/>
            <person name="Tsui H.-C.T."/>
            <person name="Winkler M.E."/>
        </authorList>
    </citation>
    <scope>NUCLEOTIDE SEQUENCE</scope>
</reference>
<protein>
    <submittedName>
        <fullName evidence="1">Uncharacterized protein</fullName>
    </submittedName>
</protein>
<gene>
    <name evidence="1" type="ORF">METZ01_LOCUS448404</name>
</gene>
<organism evidence="1">
    <name type="scientific">marine metagenome</name>
    <dbReference type="NCBI Taxonomy" id="408172"/>
    <lineage>
        <taxon>unclassified sequences</taxon>
        <taxon>metagenomes</taxon>
        <taxon>ecological metagenomes</taxon>
    </lineage>
</organism>
<dbReference type="EMBL" id="UINC01184366">
    <property type="protein sequence ID" value="SVD95550.1"/>
    <property type="molecule type" value="Genomic_DNA"/>
</dbReference>
<sequence>MADIVISRLELYPNAEEATGYVVGFSVSTGNTKSFYIDTIVDIKDEDDNIVISSEDDAVSSAYSVLKDDIETKTAELEAKSNLLGTVFTP</sequence>
<name>A0A382ZJU0_9ZZZZ</name>
<evidence type="ECO:0000313" key="1">
    <source>
        <dbReference type="EMBL" id="SVD95550.1"/>
    </source>
</evidence>
<proteinExistence type="predicted"/>